<feature type="domain" description="HTH luxR-type" evidence="1">
    <location>
        <begin position="310"/>
        <end position="367"/>
    </location>
</feature>
<dbReference type="GO" id="GO:0006355">
    <property type="term" value="P:regulation of DNA-templated transcription"/>
    <property type="evidence" value="ECO:0007669"/>
    <property type="project" value="InterPro"/>
</dbReference>
<dbReference type="InterPro" id="IPR000792">
    <property type="entry name" value="Tscrpt_reg_LuxR_C"/>
</dbReference>
<gene>
    <name evidence="2" type="ORF">SAMN05421547_11990</name>
</gene>
<dbReference type="Proteomes" id="UP000183417">
    <property type="component" value="Unassembled WGS sequence"/>
</dbReference>
<dbReference type="GeneID" id="94692182"/>
<accession>A0A1H3SEE1</accession>
<sequence length="373" mass="40469">MQQRIDAIAGQLYEGVLAPQAWSEALAGMCAQLQAGVFHYFTLNAGEAAVPQSASNLESFGLHHGLMQEYETHHAHNDLRMATVQRLPVAQVMLDHEHISARQASQNSVYTDWLVPLGLRHTAAATVRVEGNARDFISFMRPRDAGVYGAQDKAFLEHLMPHIERAGRLRARMGQLCGQAAWGLAALDALAQALLVVDARCRLQHSNPAAERLLATFGTLQCVHGGLRCTSGEAHARLQSLVSAACANPAKAAALVLQGSRPSQSRLRLTALPLAANHAFAAPWQQPLALIFLTLPGSMVLQNQGLVGEMLGLSPSETRLLLLLAGGKTVKDYALMEGCSWHTARTHMKNLMRNTGCHRQVELVQLLQGWGMV</sequence>
<protein>
    <submittedName>
        <fullName evidence="2">DNA-binding transcriptional regulator, CsgD family</fullName>
    </submittedName>
</protein>
<dbReference type="EMBL" id="FNPE01000019">
    <property type="protein sequence ID" value="SDZ35965.1"/>
    <property type="molecule type" value="Genomic_DNA"/>
</dbReference>
<name>A0A1H3SEE1_9BURK</name>
<keyword evidence="2" id="KW-0238">DNA-binding</keyword>
<dbReference type="InterPro" id="IPR036388">
    <property type="entry name" value="WH-like_DNA-bd_sf"/>
</dbReference>
<dbReference type="AlphaFoldDB" id="A0A1H3SEE1"/>
<dbReference type="InterPro" id="IPR016032">
    <property type="entry name" value="Sig_transdc_resp-reg_C-effctor"/>
</dbReference>
<evidence type="ECO:0000313" key="3">
    <source>
        <dbReference type="Proteomes" id="UP000183417"/>
    </source>
</evidence>
<proteinExistence type="predicted"/>
<dbReference type="SUPFAM" id="SSF46894">
    <property type="entry name" value="C-terminal effector domain of the bipartite response regulators"/>
    <property type="match status" value="1"/>
</dbReference>
<dbReference type="GO" id="GO:0003677">
    <property type="term" value="F:DNA binding"/>
    <property type="evidence" value="ECO:0007669"/>
    <property type="project" value="UniProtKB-KW"/>
</dbReference>
<dbReference type="RefSeq" id="WP_074923218.1">
    <property type="nucleotide sequence ID" value="NZ_CP141274.1"/>
</dbReference>
<organism evidence="2 3">
    <name type="scientific">Delftia lacustris</name>
    <dbReference type="NCBI Taxonomy" id="558537"/>
    <lineage>
        <taxon>Bacteria</taxon>
        <taxon>Pseudomonadati</taxon>
        <taxon>Pseudomonadota</taxon>
        <taxon>Betaproteobacteria</taxon>
        <taxon>Burkholderiales</taxon>
        <taxon>Comamonadaceae</taxon>
        <taxon>Delftia</taxon>
    </lineage>
</organism>
<evidence type="ECO:0000259" key="1">
    <source>
        <dbReference type="SMART" id="SM00421"/>
    </source>
</evidence>
<reference evidence="2 3" key="1">
    <citation type="submission" date="2016-10" db="EMBL/GenBank/DDBJ databases">
        <authorList>
            <person name="de Groot N.N."/>
        </authorList>
    </citation>
    <scope>NUCLEOTIDE SEQUENCE [LARGE SCALE GENOMIC DNA]</scope>
    <source>
        <strain evidence="2 3">LMG 24775</strain>
    </source>
</reference>
<dbReference type="Gene3D" id="1.10.10.10">
    <property type="entry name" value="Winged helix-like DNA-binding domain superfamily/Winged helix DNA-binding domain"/>
    <property type="match status" value="1"/>
</dbReference>
<evidence type="ECO:0000313" key="2">
    <source>
        <dbReference type="EMBL" id="SDZ35965.1"/>
    </source>
</evidence>
<dbReference type="SMART" id="SM00421">
    <property type="entry name" value="HTH_LUXR"/>
    <property type="match status" value="1"/>
</dbReference>